<dbReference type="PANTHER" id="PTHR46118:SF4">
    <property type="entry name" value="PROTEIN ABHD11"/>
    <property type="match status" value="1"/>
</dbReference>
<reference evidence="3 4" key="1">
    <citation type="submission" date="2024-02" db="EMBL/GenBank/DDBJ databases">
        <title>Janibacter sp. nov., isolated from gut of marine sandworm.</title>
        <authorList>
            <person name="Kim B."/>
            <person name="Jun M.O."/>
            <person name="Shin N.-R."/>
        </authorList>
    </citation>
    <scope>NUCLEOTIDE SEQUENCE [LARGE SCALE GENOMIC DNA]</scope>
    <source>
        <strain evidence="3 4">A1S7</strain>
    </source>
</reference>
<proteinExistence type="predicted"/>
<dbReference type="PANTHER" id="PTHR46118">
    <property type="entry name" value="PROTEIN ABHD11"/>
    <property type="match status" value="1"/>
</dbReference>
<dbReference type="InterPro" id="IPR029058">
    <property type="entry name" value="AB_hydrolase_fold"/>
</dbReference>
<dbReference type="GO" id="GO:0016787">
    <property type="term" value="F:hydrolase activity"/>
    <property type="evidence" value="ECO:0007669"/>
    <property type="project" value="UniProtKB-KW"/>
</dbReference>
<evidence type="ECO:0000259" key="2">
    <source>
        <dbReference type="Pfam" id="PF00561"/>
    </source>
</evidence>
<gene>
    <name evidence="3" type="ORF">V1351_04960</name>
</gene>
<evidence type="ECO:0000313" key="3">
    <source>
        <dbReference type="EMBL" id="WXB77418.1"/>
    </source>
</evidence>
<accession>A0ABZ2MKC6</accession>
<dbReference type="Gene3D" id="3.40.50.1820">
    <property type="entry name" value="alpha/beta hydrolase"/>
    <property type="match status" value="1"/>
</dbReference>
<evidence type="ECO:0000313" key="4">
    <source>
        <dbReference type="Proteomes" id="UP001382727"/>
    </source>
</evidence>
<feature type="domain" description="AB hydrolase-1" evidence="2">
    <location>
        <begin position="16"/>
        <end position="250"/>
    </location>
</feature>
<dbReference type="EMBL" id="CP144913">
    <property type="protein sequence ID" value="WXB77418.1"/>
    <property type="molecule type" value="Genomic_DNA"/>
</dbReference>
<dbReference type="InterPro" id="IPR000073">
    <property type="entry name" value="AB_hydrolase_1"/>
</dbReference>
<sequence>MSEPKLHAVTSGESGPRVAFCHGLLGQGRNWNQIAKGLADVCRPTLIDMPDHGHSPWSERIDYVDAAAVLAGTLRAIDPDEPWTLVGHSMGGKTAMVLALTEPELVERLAVVDISPAPTSSFTEFETFLAGMRAVDLDRVSSRADADDAMRAAAPDPTVRGFLLQNLRRDGAGWRWLPNLVALQRDIAAIAGWPQERISALPPFDGPVLWLAGANSPYVSEDNEPEMRRLFPRVRQVTVKNAGHWVHSEQPAVTTAALRALITSERG</sequence>
<protein>
    <submittedName>
        <fullName evidence="3">Alpha/beta fold hydrolase</fullName>
    </submittedName>
</protein>
<organism evidence="3 4">
    <name type="scientific">Janibacter alittae</name>
    <dbReference type="NCBI Taxonomy" id="3115209"/>
    <lineage>
        <taxon>Bacteria</taxon>
        <taxon>Bacillati</taxon>
        <taxon>Actinomycetota</taxon>
        <taxon>Actinomycetes</taxon>
        <taxon>Micrococcales</taxon>
        <taxon>Intrasporangiaceae</taxon>
        <taxon>Janibacter</taxon>
    </lineage>
</organism>
<dbReference type="RefSeq" id="WP_338751293.1">
    <property type="nucleotide sequence ID" value="NZ_CP144913.1"/>
</dbReference>
<keyword evidence="1 3" id="KW-0378">Hydrolase</keyword>
<keyword evidence="4" id="KW-1185">Reference proteome</keyword>
<name>A0ABZ2MKC6_9MICO</name>
<dbReference type="SUPFAM" id="SSF53474">
    <property type="entry name" value="alpha/beta-Hydrolases"/>
    <property type="match status" value="1"/>
</dbReference>
<dbReference type="Pfam" id="PF00561">
    <property type="entry name" value="Abhydrolase_1"/>
    <property type="match status" value="1"/>
</dbReference>
<dbReference type="Proteomes" id="UP001382727">
    <property type="component" value="Chromosome"/>
</dbReference>
<evidence type="ECO:0000256" key="1">
    <source>
        <dbReference type="ARBA" id="ARBA00022801"/>
    </source>
</evidence>